<dbReference type="CDD" id="cd03784">
    <property type="entry name" value="GT1_Gtf-like"/>
    <property type="match status" value="1"/>
</dbReference>
<dbReference type="Proteomes" id="UP000053424">
    <property type="component" value="Unassembled WGS sequence"/>
</dbReference>
<dbReference type="HOGENOM" id="CLU_001724_12_1_1"/>
<evidence type="ECO:0000313" key="3">
    <source>
        <dbReference type="Proteomes" id="UP000053424"/>
    </source>
</evidence>
<evidence type="ECO:0000313" key="2">
    <source>
        <dbReference type="EMBL" id="KIM38978.1"/>
    </source>
</evidence>
<dbReference type="STRING" id="686832.A0A0C2XMQ1"/>
<proteinExistence type="predicted"/>
<protein>
    <submittedName>
        <fullName evidence="2">Glycosyltransferase family 1 protein</fullName>
    </submittedName>
</protein>
<dbReference type="EMBL" id="KN831787">
    <property type="protein sequence ID" value="KIM38978.1"/>
    <property type="molecule type" value="Genomic_DNA"/>
</dbReference>
<evidence type="ECO:0000256" key="1">
    <source>
        <dbReference type="ARBA" id="ARBA00022679"/>
    </source>
</evidence>
<accession>A0A0C2XMQ1</accession>
<dbReference type="SUPFAM" id="SSF53756">
    <property type="entry name" value="UDP-Glycosyltransferase/glycogen phosphorylase"/>
    <property type="match status" value="1"/>
</dbReference>
<dbReference type="PANTHER" id="PTHR48045">
    <property type="entry name" value="UDP-GLYCOSYLTRANSFERASE 72B1"/>
    <property type="match status" value="1"/>
</dbReference>
<dbReference type="Gene3D" id="3.40.50.2000">
    <property type="entry name" value="Glycogen Phosphorylase B"/>
    <property type="match status" value="2"/>
</dbReference>
<dbReference type="OrthoDB" id="5835829at2759"/>
<name>A0A0C2XMQ1_HEBCY</name>
<gene>
    <name evidence="2" type="ORF">M413DRAFT_447339</name>
</gene>
<keyword evidence="3" id="KW-1185">Reference proteome</keyword>
<dbReference type="GO" id="GO:0008194">
    <property type="term" value="F:UDP-glycosyltransferase activity"/>
    <property type="evidence" value="ECO:0007669"/>
    <property type="project" value="InterPro"/>
</dbReference>
<dbReference type="Pfam" id="PF00201">
    <property type="entry name" value="UDPGT"/>
    <property type="match status" value="1"/>
</dbReference>
<dbReference type="InterPro" id="IPR002213">
    <property type="entry name" value="UDP_glucos_trans"/>
</dbReference>
<keyword evidence="1" id="KW-0808">Transferase</keyword>
<reference evidence="2 3" key="1">
    <citation type="submission" date="2014-04" db="EMBL/GenBank/DDBJ databases">
        <authorList>
            <consortium name="DOE Joint Genome Institute"/>
            <person name="Kuo A."/>
            <person name="Gay G."/>
            <person name="Dore J."/>
            <person name="Kohler A."/>
            <person name="Nagy L.G."/>
            <person name="Floudas D."/>
            <person name="Copeland A."/>
            <person name="Barry K.W."/>
            <person name="Cichocki N."/>
            <person name="Veneault-Fourrey C."/>
            <person name="LaButti K."/>
            <person name="Lindquist E.A."/>
            <person name="Lipzen A."/>
            <person name="Lundell T."/>
            <person name="Morin E."/>
            <person name="Murat C."/>
            <person name="Sun H."/>
            <person name="Tunlid A."/>
            <person name="Henrissat B."/>
            <person name="Grigoriev I.V."/>
            <person name="Hibbett D.S."/>
            <person name="Martin F."/>
            <person name="Nordberg H.P."/>
            <person name="Cantor M.N."/>
            <person name="Hua S.X."/>
        </authorList>
    </citation>
    <scope>NUCLEOTIDE SEQUENCE [LARGE SCALE GENOMIC DNA]</scope>
    <source>
        <strain evidence="3">h7</strain>
    </source>
</reference>
<sequence>MPDRTTDCSHVLLVPFAAFGHTRPVSAVAARLVLEKENVVLTFFATPHQIEQVRKDISNQFPESLISSDVKEKALKRIRVVTTFKSTDSNDFHLSMSSSESYPAAYETLYRGRPFTCATTGEVFDAVPPPVAVVIDLCALPQLQATRAISGTSVPIIAILPGPSSSFIRCFAPPTLGGIGLGKTLDDEAARLGVSPDELGNKLYKHTEGKIIKIAGLPDMYDYEFFPQKLPFETFIVAILRGACQFVEECDGVLIPSSHSYEDASLNQMKSWFKTLPQNPLPLFAVGPLLPPGYGRHSIERPESEKSRGERDVQAFLEEMQAKHGERSVVFISFGTVFWPSAPGYIDEVINALIDKGVPFILCLASPFVQLSEEFLNNVKASGLGLMTTWAPQQYVLNHPATGWFLTHAGNGGVTESLGSGVPMICWPFAIDQPTISAHLSCNLKVAFELVEVRTGSDGSQPMLRNGRAPKGTREAVGEEFRQIIDACRGEQGEELRRNAKEFQRKFEKAWEEGGEAKQELKAFLARFVL</sequence>
<reference evidence="3" key="2">
    <citation type="submission" date="2015-01" db="EMBL/GenBank/DDBJ databases">
        <title>Evolutionary Origins and Diversification of the Mycorrhizal Mutualists.</title>
        <authorList>
            <consortium name="DOE Joint Genome Institute"/>
            <consortium name="Mycorrhizal Genomics Consortium"/>
            <person name="Kohler A."/>
            <person name="Kuo A."/>
            <person name="Nagy L.G."/>
            <person name="Floudas D."/>
            <person name="Copeland A."/>
            <person name="Barry K.W."/>
            <person name="Cichocki N."/>
            <person name="Veneault-Fourrey C."/>
            <person name="LaButti K."/>
            <person name="Lindquist E.A."/>
            <person name="Lipzen A."/>
            <person name="Lundell T."/>
            <person name="Morin E."/>
            <person name="Murat C."/>
            <person name="Riley R."/>
            <person name="Ohm R."/>
            <person name="Sun H."/>
            <person name="Tunlid A."/>
            <person name="Henrissat B."/>
            <person name="Grigoriev I.V."/>
            <person name="Hibbett D.S."/>
            <person name="Martin F."/>
        </authorList>
    </citation>
    <scope>NUCLEOTIDE SEQUENCE [LARGE SCALE GENOMIC DNA]</scope>
    <source>
        <strain evidence="3">h7</strain>
    </source>
</reference>
<dbReference type="AlphaFoldDB" id="A0A0C2XMQ1"/>
<organism evidence="2 3">
    <name type="scientific">Hebeloma cylindrosporum</name>
    <dbReference type="NCBI Taxonomy" id="76867"/>
    <lineage>
        <taxon>Eukaryota</taxon>
        <taxon>Fungi</taxon>
        <taxon>Dikarya</taxon>
        <taxon>Basidiomycota</taxon>
        <taxon>Agaricomycotina</taxon>
        <taxon>Agaricomycetes</taxon>
        <taxon>Agaricomycetidae</taxon>
        <taxon>Agaricales</taxon>
        <taxon>Agaricineae</taxon>
        <taxon>Hymenogastraceae</taxon>
        <taxon>Hebeloma</taxon>
    </lineage>
</organism>
<dbReference type="PANTHER" id="PTHR48045:SF31">
    <property type="entry name" value="UDP-GLYCOSYLTRANSFERASE 76B1-LIKE"/>
    <property type="match status" value="1"/>
</dbReference>